<dbReference type="GO" id="GO:0042254">
    <property type="term" value="P:ribosome biogenesis"/>
    <property type="evidence" value="ECO:0007669"/>
    <property type="project" value="TreeGrafter"/>
</dbReference>
<accession>A0A3Q0RIZ3</accession>
<dbReference type="GO" id="GO:0005730">
    <property type="term" value="C:nucleolus"/>
    <property type="evidence" value="ECO:0007669"/>
    <property type="project" value="TreeGrafter"/>
</dbReference>
<evidence type="ECO:0000259" key="1">
    <source>
        <dbReference type="Pfam" id="PF10441"/>
    </source>
</evidence>
<dbReference type="GeneTree" id="ENSGT00390000009258"/>
<reference evidence="2" key="1">
    <citation type="submission" date="2025-08" db="UniProtKB">
        <authorList>
            <consortium name="Ensembl"/>
        </authorList>
    </citation>
    <scope>IDENTIFICATION</scope>
</reference>
<dbReference type="PANTHER" id="PTHR15682">
    <property type="entry name" value="UNHEALTHY RIBOSOME BIOGENESIS PROTEIN 2 HOMOLOG"/>
    <property type="match status" value="1"/>
</dbReference>
<keyword evidence="3" id="KW-1185">Reference proteome</keyword>
<organism evidence="2 3">
    <name type="scientific">Amphilophus citrinellus</name>
    <name type="common">Midas cichlid</name>
    <name type="synonym">Cichlasoma citrinellum</name>
    <dbReference type="NCBI Taxonomy" id="61819"/>
    <lineage>
        <taxon>Eukaryota</taxon>
        <taxon>Metazoa</taxon>
        <taxon>Chordata</taxon>
        <taxon>Craniata</taxon>
        <taxon>Vertebrata</taxon>
        <taxon>Euteleostomi</taxon>
        <taxon>Actinopterygii</taxon>
        <taxon>Neopterygii</taxon>
        <taxon>Teleostei</taxon>
        <taxon>Neoteleostei</taxon>
        <taxon>Acanthomorphata</taxon>
        <taxon>Ovalentaria</taxon>
        <taxon>Cichlomorphae</taxon>
        <taxon>Cichliformes</taxon>
        <taxon>Cichlidae</taxon>
        <taxon>New World cichlids</taxon>
        <taxon>Cichlasomatinae</taxon>
        <taxon>Heroini</taxon>
        <taxon>Amphilophus</taxon>
    </lineage>
</organism>
<dbReference type="InterPro" id="IPR018849">
    <property type="entry name" value="Urb2/Npa2_C"/>
</dbReference>
<dbReference type="Proteomes" id="UP000261340">
    <property type="component" value="Unplaced"/>
</dbReference>
<dbReference type="PANTHER" id="PTHR15682:SF2">
    <property type="entry name" value="UNHEALTHY RIBOSOME BIOGENESIS PROTEIN 2 HOMOLOG"/>
    <property type="match status" value="1"/>
</dbReference>
<reference evidence="2" key="2">
    <citation type="submission" date="2025-09" db="UniProtKB">
        <authorList>
            <consortium name="Ensembl"/>
        </authorList>
    </citation>
    <scope>IDENTIFICATION</scope>
</reference>
<dbReference type="InterPro" id="IPR052609">
    <property type="entry name" value="Ribosome_Biogenesis_Reg"/>
</dbReference>
<name>A0A3Q0RIZ3_AMPCI</name>
<proteinExistence type="predicted"/>
<dbReference type="OMA" id="WAYLDEI"/>
<sequence length="321" mass="36440">MAAIYSGIHLKLKSPQTPWEDKLKLARFAWISSQCLLPNKEQVLLDWCTHALSLYYNKKVEFSQDFLESLWCYLDDVLHSRKLQSFLKQGKTITLKLNMPQVLESASQDVSLTLSFTIPMITSMTTLLRQGEGNITSSHHVSLVLGALQSVPLDHITPAVYQSAFLAVHETLFAIIQCHPQVMLNAAPSFLNVFYRLVASIVQEGRQRGDGDTDSDVYLQCSRLIERMYSHIATTAENFTALSAFMVAQYVTELQKVTLRPDVKLHLTEGIYLILDLCKEQDIRFLKAGLPMGVSEVFNELYGSYIHYHKAQRQGEDKYTV</sequence>
<dbReference type="AlphaFoldDB" id="A0A3Q0RIZ3"/>
<feature type="domain" description="Nucleolar 27S pre-rRNA processing Urb2/Npa2 C-terminal" evidence="1">
    <location>
        <begin position="121"/>
        <end position="312"/>
    </location>
</feature>
<evidence type="ECO:0000313" key="2">
    <source>
        <dbReference type="Ensembl" id="ENSACIP00000010317.1"/>
    </source>
</evidence>
<dbReference type="Pfam" id="PF10441">
    <property type="entry name" value="Urb2"/>
    <property type="match status" value="1"/>
</dbReference>
<evidence type="ECO:0000313" key="3">
    <source>
        <dbReference type="Proteomes" id="UP000261340"/>
    </source>
</evidence>
<dbReference type="Ensembl" id="ENSACIT00000010613.1">
    <property type="protein sequence ID" value="ENSACIP00000010317.1"/>
    <property type="gene ID" value="ENSACIG00000008078.1"/>
</dbReference>
<protein>
    <recommendedName>
        <fullName evidence="1">Nucleolar 27S pre-rRNA processing Urb2/Npa2 C-terminal domain-containing protein</fullName>
    </recommendedName>
</protein>